<dbReference type="PROSITE" id="PS00061">
    <property type="entry name" value="ADH_SHORT"/>
    <property type="match status" value="1"/>
</dbReference>
<sequence length="247" mass="24973">MSTDFTGQIAIVTGAAAGIGHTVAARLAEQGARIVGVDIAPALADAIGDLPGEGHLAVSANIADASAAAGAVDRVVAEIGAPTILVNSAGIGRFAPGEDLSEKDWSSTLAVNLSGSFFMAQAAGRAMLEAGYGRIVNIVSQAAEIGLPEHAAYSASKAGVLGFTRVLAVEWADRGVTINAISPTIADTALAREIWVGEKGENARAQIPAGRFVTPEEIASLALFLAGKDSAMITGENVRIDGGRSVI</sequence>
<dbReference type="PANTHER" id="PTHR42760">
    <property type="entry name" value="SHORT-CHAIN DEHYDROGENASES/REDUCTASES FAMILY MEMBER"/>
    <property type="match status" value="1"/>
</dbReference>
<dbReference type="FunFam" id="3.40.50.720:FF:000084">
    <property type="entry name" value="Short-chain dehydrogenase reductase"/>
    <property type="match status" value="1"/>
</dbReference>
<dbReference type="InterPro" id="IPR036291">
    <property type="entry name" value="NAD(P)-bd_dom_sf"/>
</dbReference>
<dbReference type="PRINTS" id="PR00080">
    <property type="entry name" value="SDRFAMILY"/>
</dbReference>
<keyword evidence="4" id="KW-1185">Reference proteome</keyword>
<evidence type="ECO:0000256" key="1">
    <source>
        <dbReference type="ARBA" id="ARBA00006484"/>
    </source>
</evidence>
<dbReference type="RefSeq" id="WP_096196865.1">
    <property type="nucleotide sequence ID" value="NZ_JBQQNZ010000004.1"/>
</dbReference>
<dbReference type="NCBIfam" id="NF005309">
    <property type="entry name" value="PRK06841.1"/>
    <property type="match status" value="1"/>
</dbReference>
<accession>A0A2A3YJ13</accession>
<evidence type="ECO:0000256" key="2">
    <source>
        <dbReference type="ARBA" id="ARBA00023002"/>
    </source>
</evidence>
<dbReference type="OrthoDB" id="517007at2"/>
<evidence type="ECO:0000313" key="4">
    <source>
        <dbReference type="Proteomes" id="UP000218598"/>
    </source>
</evidence>
<dbReference type="AlphaFoldDB" id="A0A2A3YJ13"/>
<dbReference type="PANTHER" id="PTHR42760:SF115">
    <property type="entry name" value="3-OXOACYL-[ACYL-CARRIER-PROTEIN] REDUCTASE FABG"/>
    <property type="match status" value="1"/>
</dbReference>
<dbReference type="Gene3D" id="3.40.50.720">
    <property type="entry name" value="NAD(P)-binding Rossmann-like Domain"/>
    <property type="match status" value="1"/>
</dbReference>
<protein>
    <submittedName>
        <fullName evidence="3">D-threitol dehydrogenase</fullName>
    </submittedName>
</protein>
<reference evidence="3 4" key="1">
    <citation type="journal article" date="2017" name="Elife">
        <title>Extensive horizontal gene transfer in cheese-associated bacteria.</title>
        <authorList>
            <person name="Bonham K.S."/>
            <person name="Wolfe B.E."/>
            <person name="Dutton R.J."/>
        </authorList>
    </citation>
    <scope>NUCLEOTIDE SEQUENCE [LARGE SCALE GENOMIC DNA]</scope>
    <source>
        <strain evidence="3 4">341_9</strain>
    </source>
</reference>
<dbReference type="Proteomes" id="UP000218598">
    <property type="component" value="Unassembled WGS sequence"/>
</dbReference>
<comment type="caution">
    <text evidence="3">The sequence shown here is derived from an EMBL/GenBank/DDBJ whole genome shotgun (WGS) entry which is preliminary data.</text>
</comment>
<dbReference type="EMBL" id="NRGR01000012">
    <property type="protein sequence ID" value="PCC39742.1"/>
    <property type="molecule type" value="Genomic_DNA"/>
</dbReference>
<comment type="similarity">
    <text evidence="1">Belongs to the short-chain dehydrogenases/reductases (SDR) family.</text>
</comment>
<dbReference type="Pfam" id="PF13561">
    <property type="entry name" value="adh_short_C2"/>
    <property type="match status" value="1"/>
</dbReference>
<name>A0A2A3YJ13_9MICO</name>
<dbReference type="GO" id="GO:0016616">
    <property type="term" value="F:oxidoreductase activity, acting on the CH-OH group of donors, NAD or NADP as acceptor"/>
    <property type="evidence" value="ECO:0007669"/>
    <property type="project" value="TreeGrafter"/>
</dbReference>
<dbReference type="CDD" id="cd05233">
    <property type="entry name" value="SDR_c"/>
    <property type="match status" value="1"/>
</dbReference>
<keyword evidence="2" id="KW-0560">Oxidoreductase</keyword>
<dbReference type="PRINTS" id="PR00081">
    <property type="entry name" value="GDHRDH"/>
</dbReference>
<dbReference type="InterPro" id="IPR002347">
    <property type="entry name" value="SDR_fam"/>
</dbReference>
<proteinExistence type="inferred from homology"/>
<gene>
    <name evidence="3" type="ORF">CIK66_07105</name>
</gene>
<evidence type="ECO:0000313" key="3">
    <source>
        <dbReference type="EMBL" id="PCC39742.1"/>
    </source>
</evidence>
<dbReference type="InterPro" id="IPR020904">
    <property type="entry name" value="Sc_DH/Rdtase_CS"/>
</dbReference>
<dbReference type="SUPFAM" id="SSF51735">
    <property type="entry name" value="NAD(P)-binding Rossmann-fold domains"/>
    <property type="match status" value="1"/>
</dbReference>
<organism evidence="3 4">
    <name type="scientific">Brachybacterium alimentarium</name>
    <dbReference type="NCBI Taxonomy" id="47845"/>
    <lineage>
        <taxon>Bacteria</taxon>
        <taxon>Bacillati</taxon>
        <taxon>Actinomycetota</taxon>
        <taxon>Actinomycetes</taxon>
        <taxon>Micrococcales</taxon>
        <taxon>Dermabacteraceae</taxon>
        <taxon>Brachybacterium</taxon>
    </lineage>
</organism>